<feature type="non-terminal residue" evidence="4">
    <location>
        <position position="1"/>
    </location>
</feature>
<dbReference type="EMBL" id="LGRX02031436">
    <property type="protein sequence ID" value="KAK3244769.1"/>
    <property type="molecule type" value="Genomic_DNA"/>
</dbReference>
<evidence type="ECO:0000256" key="1">
    <source>
        <dbReference type="ARBA" id="ARBA00004123"/>
    </source>
</evidence>
<dbReference type="GO" id="GO:0000972">
    <property type="term" value="P:transcription-dependent tethering of RNA polymerase II gene DNA at nuclear periphery"/>
    <property type="evidence" value="ECO:0007669"/>
    <property type="project" value="TreeGrafter"/>
</dbReference>
<dbReference type="GO" id="GO:0006606">
    <property type="term" value="P:protein import into nucleus"/>
    <property type="evidence" value="ECO:0007669"/>
    <property type="project" value="TreeGrafter"/>
</dbReference>
<organism evidence="4 5">
    <name type="scientific">Cymbomonas tetramitiformis</name>
    <dbReference type="NCBI Taxonomy" id="36881"/>
    <lineage>
        <taxon>Eukaryota</taxon>
        <taxon>Viridiplantae</taxon>
        <taxon>Chlorophyta</taxon>
        <taxon>Pyramimonadophyceae</taxon>
        <taxon>Pyramimonadales</taxon>
        <taxon>Pyramimonadaceae</taxon>
        <taxon>Cymbomonas</taxon>
    </lineage>
</organism>
<evidence type="ECO:0000313" key="5">
    <source>
        <dbReference type="Proteomes" id="UP001190700"/>
    </source>
</evidence>
<accession>A0AAE0BZ43</accession>
<dbReference type="GO" id="GO:0016973">
    <property type="term" value="P:poly(A)+ mRNA export from nucleus"/>
    <property type="evidence" value="ECO:0007669"/>
    <property type="project" value="TreeGrafter"/>
</dbReference>
<keyword evidence="3" id="KW-0539">Nucleus</keyword>
<reference evidence="4 5" key="1">
    <citation type="journal article" date="2015" name="Genome Biol. Evol.">
        <title>Comparative Genomics of a Bacterivorous Green Alga Reveals Evolutionary Causalities and Consequences of Phago-Mixotrophic Mode of Nutrition.</title>
        <authorList>
            <person name="Burns J.A."/>
            <person name="Paasch A."/>
            <person name="Narechania A."/>
            <person name="Kim E."/>
        </authorList>
    </citation>
    <scope>NUCLEOTIDE SEQUENCE [LARGE SCALE GENOMIC DNA]</scope>
    <source>
        <strain evidence="4 5">PLY_AMNH</strain>
    </source>
</reference>
<keyword evidence="5" id="KW-1185">Reference proteome</keyword>
<evidence type="ECO:0000313" key="4">
    <source>
        <dbReference type="EMBL" id="KAK3244769.1"/>
    </source>
</evidence>
<dbReference type="InterPro" id="IPR037624">
    <property type="entry name" value="Nup133-like"/>
</dbReference>
<comment type="subcellular location">
    <subcellularLocation>
        <location evidence="1">Nucleus</location>
    </subcellularLocation>
</comment>
<comment type="caution">
    <text evidence="4">The sequence shown here is derived from an EMBL/GenBank/DDBJ whole genome shotgun (WGS) entry which is preliminary data.</text>
</comment>
<dbReference type="GO" id="GO:0031080">
    <property type="term" value="C:nuclear pore outer ring"/>
    <property type="evidence" value="ECO:0007669"/>
    <property type="project" value="TreeGrafter"/>
</dbReference>
<name>A0AAE0BZ43_9CHLO</name>
<dbReference type="PANTHER" id="PTHR13405">
    <property type="entry name" value="NUCLEAR PORE COMPLEX PROTEIN NUP133"/>
    <property type="match status" value="1"/>
</dbReference>
<dbReference type="Proteomes" id="UP001190700">
    <property type="component" value="Unassembled WGS sequence"/>
</dbReference>
<keyword evidence="2" id="KW-0813">Transport</keyword>
<dbReference type="AlphaFoldDB" id="A0AAE0BZ43"/>
<dbReference type="GO" id="GO:0017056">
    <property type="term" value="F:structural constituent of nuclear pore"/>
    <property type="evidence" value="ECO:0007669"/>
    <property type="project" value="InterPro"/>
</dbReference>
<gene>
    <name evidence="4" type="ORF">CYMTET_45634</name>
</gene>
<evidence type="ECO:0000256" key="3">
    <source>
        <dbReference type="ARBA" id="ARBA00023242"/>
    </source>
</evidence>
<evidence type="ECO:0000256" key="2">
    <source>
        <dbReference type="ARBA" id="ARBA00022448"/>
    </source>
</evidence>
<sequence>PVALAAAHNDTCVLLLSVTYIPGAFQSHLLHARHIDAAKGATGELEVLATAHVDSWPGDASHTHCAVPLEGGGMLAVALQCRGGAALVPVPGSGVPALPCLDERAVVIGAAAAPMPLPAGCRLLTSAGVLHVSADDSAMEAVPWGGPGGTPERAPPDMAMAPRNVNASHLEADVRLAFEKYSSGASTGPNEFYQLLNDVRICGGNGAESPFVAYSGSMLDTMAKHYPGGLAAADVVTQLSEKLRRHEMYLAFLQEAQCLVQMDSLAVRLLLEHGEQMAAIVRIRELDNAARDENREAAGPLHAAIEEAGRMLMQHSSLFQGRAPAEVFYSRPVAARHAQEADERTDEETGLAQGAILCLLTVVQRMVREEMQRLESDGVAEELTALTNDLGDAVMQGVQPRRQGSAQASRRDDVHVGGPAYHLAERLSSLARGVLPEGVSLAAWGLRADLEARWPCM</sequence>
<proteinExistence type="predicted"/>
<dbReference type="PANTHER" id="PTHR13405:SF11">
    <property type="entry name" value="NUCLEAR PORE COMPLEX PROTEIN NUP133"/>
    <property type="match status" value="1"/>
</dbReference>
<protein>
    <submittedName>
        <fullName evidence="4">Uncharacterized protein</fullName>
    </submittedName>
</protein>